<proteinExistence type="predicted"/>
<dbReference type="Proteomes" id="UP001499967">
    <property type="component" value="Unassembled WGS sequence"/>
</dbReference>
<dbReference type="EMBL" id="BAAAHP010000238">
    <property type="protein sequence ID" value="GAA0901912.1"/>
    <property type="molecule type" value="Genomic_DNA"/>
</dbReference>
<gene>
    <name evidence="1" type="ORF">GCM10009559_68820</name>
</gene>
<sequence length="109" mass="12568">MSRLHVVTAIVDRMAFWMTALPGGGFAMGEAPDEAAARRMIESQQRGSVTFHERTGRYRWTVVLDHGKTSHGWADTRDEAWWFVAEALNRPHRGTRRVRPRGLWQRPPD</sequence>
<evidence type="ECO:0000313" key="1">
    <source>
        <dbReference type="EMBL" id="GAA0901912.1"/>
    </source>
</evidence>
<organism evidence="1 2">
    <name type="scientific">Pseudonocardia zijingensis</name>
    <dbReference type="NCBI Taxonomy" id="153376"/>
    <lineage>
        <taxon>Bacteria</taxon>
        <taxon>Bacillati</taxon>
        <taxon>Actinomycetota</taxon>
        <taxon>Actinomycetes</taxon>
        <taxon>Pseudonocardiales</taxon>
        <taxon>Pseudonocardiaceae</taxon>
        <taxon>Pseudonocardia</taxon>
    </lineage>
</organism>
<accession>A0ABN1NCC1</accession>
<reference evidence="1 2" key="1">
    <citation type="journal article" date="2019" name="Int. J. Syst. Evol. Microbiol.">
        <title>The Global Catalogue of Microorganisms (GCM) 10K type strain sequencing project: providing services to taxonomists for standard genome sequencing and annotation.</title>
        <authorList>
            <consortium name="The Broad Institute Genomics Platform"/>
            <consortium name="The Broad Institute Genome Sequencing Center for Infectious Disease"/>
            <person name="Wu L."/>
            <person name="Ma J."/>
        </authorList>
    </citation>
    <scope>NUCLEOTIDE SEQUENCE [LARGE SCALE GENOMIC DNA]</scope>
    <source>
        <strain evidence="1 2">JCM 11117</strain>
    </source>
</reference>
<comment type="caution">
    <text evidence="1">The sequence shown here is derived from an EMBL/GenBank/DDBJ whole genome shotgun (WGS) entry which is preliminary data.</text>
</comment>
<evidence type="ECO:0000313" key="2">
    <source>
        <dbReference type="Proteomes" id="UP001499967"/>
    </source>
</evidence>
<protein>
    <submittedName>
        <fullName evidence="1">Uncharacterized protein</fullName>
    </submittedName>
</protein>
<dbReference type="InterPro" id="IPR015797">
    <property type="entry name" value="NUDIX_hydrolase-like_dom_sf"/>
</dbReference>
<dbReference type="SUPFAM" id="SSF55811">
    <property type="entry name" value="Nudix"/>
    <property type="match status" value="1"/>
</dbReference>
<name>A0ABN1NCC1_9PSEU</name>
<keyword evidence="2" id="KW-1185">Reference proteome</keyword>